<dbReference type="Proteomes" id="UP000257317">
    <property type="component" value="Unassembled WGS sequence"/>
</dbReference>
<name>A0A2Z6T7W9_9LACO</name>
<dbReference type="GO" id="GO:0080120">
    <property type="term" value="P:CAAX-box protein maturation"/>
    <property type="evidence" value="ECO:0007669"/>
    <property type="project" value="UniProtKB-ARBA"/>
</dbReference>
<dbReference type="GO" id="GO:0004175">
    <property type="term" value="F:endopeptidase activity"/>
    <property type="evidence" value="ECO:0007669"/>
    <property type="project" value="UniProtKB-ARBA"/>
</dbReference>
<protein>
    <recommendedName>
        <fullName evidence="3">CAAX prenyl protease 2/Lysostaphin resistance protein A-like domain-containing protein</fullName>
    </recommendedName>
</protein>
<feature type="transmembrane region" description="Helical" evidence="2">
    <location>
        <begin position="82"/>
        <end position="104"/>
    </location>
</feature>
<dbReference type="AlphaFoldDB" id="A0A2Z6T7W9"/>
<comment type="similarity">
    <text evidence="1">Belongs to the UPF0177 family.</text>
</comment>
<evidence type="ECO:0000313" key="5">
    <source>
        <dbReference type="Proteomes" id="UP000257317"/>
    </source>
</evidence>
<feature type="domain" description="CAAX prenyl protease 2/Lysostaphin resistance protein A-like" evidence="3">
    <location>
        <begin position="125"/>
        <end position="215"/>
    </location>
</feature>
<dbReference type="PANTHER" id="PTHR36435">
    <property type="entry name" value="SLR1288 PROTEIN"/>
    <property type="match status" value="1"/>
</dbReference>
<reference evidence="5" key="1">
    <citation type="submission" date="2018-03" db="EMBL/GenBank/DDBJ databases">
        <title>New taxa in the Lactobacillus gasseri group.</title>
        <authorList>
            <person name="Tanizawa Y."/>
            <person name="Tohno M."/>
            <person name="Endo A."/>
            <person name="Arita M."/>
        </authorList>
    </citation>
    <scope>NUCLEOTIDE SEQUENCE [LARGE SCALE GENOMIC DNA]</scope>
    <source>
        <strain evidence="5">DSM 24759</strain>
    </source>
</reference>
<evidence type="ECO:0000256" key="2">
    <source>
        <dbReference type="SAM" id="Phobius"/>
    </source>
</evidence>
<keyword evidence="2" id="KW-1133">Transmembrane helix</keyword>
<dbReference type="InterPro" id="IPR052710">
    <property type="entry name" value="CAAX_protease"/>
</dbReference>
<sequence>MRRFLRVICNLGIMILAFIAYEFAQVIYVVRQGKSISVLRIALIIIITIGLIWALYAIYQRQLKIENNWNFNQKPHWGIKRILIAIAAFILIVIMQIIFTIYFSKNSTSANQKVIEELQKSVNPIFNLMLVILAPICEELIFRGMFFNTFFPVENVYTKWLGIITSGFVFAFGHDPSMDKFLFLYWMMGSILAWTYVKTKDIRYSILAHMLNNLMSLL</sequence>
<dbReference type="Pfam" id="PF02517">
    <property type="entry name" value="Rce1-like"/>
    <property type="match status" value="1"/>
</dbReference>
<dbReference type="PANTHER" id="PTHR36435:SF1">
    <property type="entry name" value="CAAX AMINO TERMINAL PROTEASE FAMILY PROTEIN"/>
    <property type="match status" value="1"/>
</dbReference>
<keyword evidence="2" id="KW-0812">Transmembrane</keyword>
<feature type="transmembrane region" description="Helical" evidence="2">
    <location>
        <begin position="7"/>
        <end position="30"/>
    </location>
</feature>
<dbReference type="EMBL" id="BFBY01000005">
    <property type="protein sequence ID" value="GBG04871.1"/>
    <property type="molecule type" value="Genomic_DNA"/>
</dbReference>
<dbReference type="OrthoDB" id="8607342at2"/>
<feature type="transmembrane region" description="Helical" evidence="2">
    <location>
        <begin position="124"/>
        <end position="144"/>
    </location>
</feature>
<gene>
    <name evidence="4" type="ORF">LrDSM24759_07850</name>
</gene>
<evidence type="ECO:0000313" key="4">
    <source>
        <dbReference type="EMBL" id="GBG04871.1"/>
    </source>
</evidence>
<evidence type="ECO:0000256" key="1">
    <source>
        <dbReference type="ARBA" id="ARBA00009067"/>
    </source>
</evidence>
<organism evidence="4 5">
    <name type="scientific">Lactobacillus rodentium</name>
    <dbReference type="NCBI Taxonomy" id="947835"/>
    <lineage>
        <taxon>Bacteria</taxon>
        <taxon>Bacillati</taxon>
        <taxon>Bacillota</taxon>
        <taxon>Bacilli</taxon>
        <taxon>Lactobacillales</taxon>
        <taxon>Lactobacillaceae</taxon>
        <taxon>Lactobacillus</taxon>
    </lineage>
</organism>
<feature type="transmembrane region" description="Helical" evidence="2">
    <location>
        <begin position="156"/>
        <end position="174"/>
    </location>
</feature>
<dbReference type="RefSeq" id="WP_117118214.1">
    <property type="nucleotide sequence ID" value="NZ_BFBY01000005.1"/>
</dbReference>
<accession>A0A2Z6T7W9</accession>
<dbReference type="InterPro" id="IPR003675">
    <property type="entry name" value="Rce1/LyrA-like_dom"/>
</dbReference>
<evidence type="ECO:0000259" key="3">
    <source>
        <dbReference type="Pfam" id="PF02517"/>
    </source>
</evidence>
<proteinExistence type="inferred from homology"/>
<comment type="caution">
    <text evidence="4">The sequence shown here is derived from an EMBL/GenBank/DDBJ whole genome shotgun (WGS) entry which is preliminary data.</text>
</comment>
<keyword evidence="5" id="KW-1185">Reference proteome</keyword>
<feature type="transmembrane region" description="Helical" evidence="2">
    <location>
        <begin position="180"/>
        <end position="197"/>
    </location>
</feature>
<feature type="transmembrane region" description="Helical" evidence="2">
    <location>
        <begin position="36"/>
        <end position="59"/>
    </location>
</feature>
<keyword evidence="2" id="KW-0472">Membrane</keyword>